<protein>
    <submittedName>
        <fullName evidence="3">Uncharacterized protein LOC118478479</fullName>
    </submittedName>
</protein>
<dbReference type="RefSeq" id="XP_035828059.1">
    <property type="nucleotide sequence ID" value="XM_035972166.1"/>
</dbReference>
<feature type="compositionally biased region" description="Polar residues" evidence="1">
    <location>
        <begin position="156"/>
        <end position="173"/>
    </location>
</feature>
<reference evidence="3" key="1">
    <citation type="submission" date="2025-08" db="UniProtKB">
        <authorList>
            <consortium name="RefSeq"/>
        </authorList>
    </citation>
    <scope>IDENTIFICATION</scope>
</reference>
<sequence>MQRDYDRLDKTNTQIRGENQKLKRQIEEYETTGRQMAQDLSRLQSDRARLQVLVDQKDKEIVHLRDPDKDMTHNLKVLNEEVTMLRTQTRRLHEEKGLLKSRSQKIESTLDESQKVKNKMMVERDALFKENQELKQRYRKLALSNPKQRTLPDILSGSNGPSSRAGSRANSRIRNSDDSRLSPAREEEEDKYYR</sequence>
<dbReference type="GeneID" id="118478479"/>
<gene>
    <name evidence="3" type="primary">LOC118478479</name>
</gene>
<proteinExistence type="predicted"/>
<feature type="compositionally biased region" description="Basic and acidic residues" evidence="1">
    <location>
        <begin position="174"/>
        <end position="194"/>
    </location>
</feature>
<evidence type="ECO:0000256" key="1">
    <source>
        <dbReference type="SAM" id="MobiDB-lite"/>
    </source>
</evidence>
<evidence type="ECO:0000313" key="3">
    <source>
        <dbReference type="RefSeq" id="XP_035828059.1"/>
    </source>
</evidence>
<dbReference type="Proteomes" id="UP000694888">
    <property type="component" value="Unplaced"/>
</dbReference>
<name>A0ABM1W066_APLCA</name>
<evidence type="ECO:0000313" key="2">
    <source>
        <dbReference type="Proteomes" id="UP000694888"/>
    </source>
</evidence>
<feature type="region of interest" description="Disordered" evidence="1">
    <location>
        <begin position="95"/>
        <end position="114"/>
    </location>
</feature>
<accession>A0ABM1W066</accession>
<feature type="region of interest" description="Disordered" evidence="1">
    <location>
        <begin position="142"/>
        <end position="194"/>
    </location>
</feature>
<keyword evidence="2" id="KW-1185">Reference proteome</keyword>
<organism evidence="2 3">
    <name type="scientific">Aplysia californica</name>
    <name type="common">California sea hare</name>
    <dbReference type="NCBI Taxonomy" id="6500"/>
    <lineage>
        <taxon>Eukaryota</taxon>
        <taxon>Metazoa</taxon>
        <taxon>Spiralia</taxon>
        <taxon>Lophotrochozoa</taxon>
        <taxon>Mollusca</taxon>
        <taxon>Gastropoda</taxon>
        <taxon>Heterobranchia</taxon>
        <taxon>Euthyneura</taxon>
        <taxon>Tectipleura</taxon>
        <taxon>Aplysiida</taxon>
        <taxon>Aplysioidea</taxon>
        <taxon>Aplysiidae</taxon>
        <taxon>Aplysia</taxon>
    </lineage>
</organism>